<proteinExistence type="predicted"/>
<dbReference type="SMART" id="SM00267">
    <property type="entry name" value="GGDEF"/>
    <property type="match status" value="1"/>
</dbReference>
<comment type="caution">
    <text evidence="5">The sequence shown here is derived from an EMBL/GenBank/DDBJ whole genome shotgun (WGS) entry which is preliminary data.</text>
</comment>
<comment type="catalytic activity">
    <reaction evidence="2">
        <text>2 GTP = 3',3'-c-di-GMP + 2 diphosphate</text>
        <dbReference type="Rhea" id="RHEA:24898"/>
        <dbReference type="ChEBI" id="CHEBI:33019"/>
        <dbReference type="ChEBI" id="CHEBI:37565"/>
        <dbReference type="ChEBI" id="CHEBI:58805"/>
        <dbReference type="EC" id="2.7.7.65"/>
    </reaction>
</comment>
<dbReference type="Proteomes" id="UP001203284">
    <property type="component" value="Unassembled WGS sequence"/>
</dbReference>
<evidence type="ECO:0000256" key="1">
    <source>
        <dbReference type="ARBA" id="ARBA00012528"/>
    </source>
</evidence>
<dbReference type="PANTHER" id="PTHR45138">
    <property type="entry name" value="REGULATORY COMPONENTS OF SENSORY TRANSDUCTION SYSTEM"/>
    <property type="match status" value="1"/>
</dbReference>
<feature type="transmembrane region" description="Helical" evidence="3">
    <location>
        <begin position="193"/>
        <end position="216"/>
    </location>
</feature>
<sequence>MGDATFLLLINLAIGVVFAGTFLGITARSGLGLGRWCAAGFVAAAGAVSVEALAQGIASVRVVSTLSFGLLLASLLLIAAGLLRHYQPDARVGWIAGIGLAYAAVNGLFIVDLPRGGWAQALAYQLPFAVVLAGAAVVVLRHSPRRAIDLILAFVLALCALQFATKAVLIPALDSAVSVRAYLTSSYIRYSQTAGGILSLMLGASLVGLLVTEVLAENARRLERDELSGVLTRAAFLERARRVLGAGGDRCALVMCDLDHFKSINDTYGHAAGDDVIRHFGAVLLLRTGARGLCGRIGGEEFCILLKDVRLDDVTLYVEEIRQVAATTRHDWQEDEFRLTASFGIALVEAGETMADAMRRADRALYDAKAAGRDRYRVAWPNMPLHQGVASET</sequence>
<feature type="transmembrane region" description="Helical" evidence="3">
    <location>
        <begin position="151"/>
        <end position="173"/>
    </location>
</feature>
<feature type="transmembrane region" description="Helical" evidence="3">
    <location>
        <begin position="6"/>
        <end position="25"/>
    </location>
</feature>
<dbReference type="InterPro" id="IPR050469">
    <property type="entry name" value="Diguanylate_Cyclase"/>
</dbReference>
<accession>A0ABT0DCY3</accession>
<dbReference type="CDD" id="cd01949">
    <property type="entry name" value="GGDEF"/>
    <property type="match status" value="1"/>
</dbReference>
<evidence type="ECO:0000313" key="5">
    <source>
        <dbReference type="EMBL" id="MCK0197820.1"/>
    </source>
</evidence>
<evidence type="ECO:0000259" key="4">
    <source>
        <dbReference type="PROSITE" id="PS50887"/>
    </source>
</evidence>
<dbReference type="RefSeq" id="WP_247029707.1">
    <property type="nucleotide sequence ID" value="NZ_JALKCH010000007.1"/>
</dbReference>
<dbReference type="PANTHER" id="PTHR45138:SF9">
    <property type="entry name" value="DIGUANYLATE CYCLASE DGCM-RELATED"/>
    <property type="match status" value="1"/>
</dbReference>
<feature type="transmembrane region" description="Helical" evidence="3">
    <location>
        <begin position="92"/>
        <end position="111"/>
    </location>
</feature>
<reference evidence="5 6" key="1">
    <citation type="submission" date="2022-04" db="EMBL/GenBank/DDBJ databases">
        <authorList>
            <person name="Grouzdev D.S."/>
            <person name="Pantiukh K.S."/>
            <person name="Krutkina M.S."/>
        </authorList>
    </citation>
    <scope>NUCLEOTIDE SEQUENCE [LARGE SCALE GENOMIC DNA]</scope>
    <source>
        <strain evidence="5 6">6x-1</strain>
    </source>
</reference>
<keyword evidence="3" id="KW-0472">Membrane</keyword>
<feature type="domain" description="GGDEF" evidence="4">
    <location>
        <begin position="249"/>
        <end position="381"/>
    </location>
</feature>
<dbReference type="InterPro" id="IPR029787">
    <property type="entry name" value="Nucleotide_cyclase"/>
</dbReference>
<keyword evidence="6" id="KW-1185">Reference proteome</keyword>
<dbReference type="Pfam" id="PF00990">
    <property type="entry name" value="GGDEF"/>
    <property type="match status" value="1"/>
</dbReference>
<feature type="transmembrane region" description="Helical" evidence="3">
    <location>
        <begin position="63"/>
        <end position="83"/>
    </location>
</feature>
<feature type="transmembrane region" description="Helical" evidence="3">
    <location>
        <begin position="37"/>
        <end position="57"/>
    </location>
</feature>
<gene>
    <name evidence="5" type="ORF">MWN34_12965</name>
</gene>
<dbReference type="EMBL" id="JALKCH010000007">
    <property type="protein sequence ID" value="MCK0197820.1"/>
    <property type="molecule type" value="Genomic_DNA"/>
</dbReference>
<name>A0ABT0DCY3_9HYPH</name>
<evidence type="ECO:0000313" key="6">
    <source>
        <dbReference type="Proteomes" id="UP001203284"/>
    </source>
</evidence>
<dbReference type="EC" id="2.7.7.65" evidence="1"/>
<dbReference type="PROSITE" id="PS50887">
    <property type="entry name" value="GGDEF"/>
    <property type="match status" value="1"/>
</dbReference>
<protein>
    <recommendedName>
        <fullName evidence="1">diguanylate cyclase</fullName>
        <ecNumber evidence="1">2.7.7.65</ecNumber>
    </recommendedName>
</protein>
<evidence type="ECO:0000256" key="2">
    <source>
        <dbReference type="ARBA" id="ARBA00034247"/>
    </source>
</evidence>
<dbReference type="InterPro" id="IPR000160">
    <property type="entry name" value="GGDEF_dom"/>
</dbReference>
<evidence type="ECO:0000256" key="3">
    <source>
        <dbReference type="SAM" id="Phobius"/>
    </source>
</evidence>
<keyword evidence="3" id="KW-1133">Transmembrane helix</keyword>
<dbReference type="InterPro" id="IPR043128">
    <property type="entry name" value="Rev_trsase/Diguanyl_cyclase"/>
</dbReference>
<organism evidence="5 6">
    <name type="scientific">Ancylobacter crimeensis</name>
    <dbReference type="NCBI Taxonomy" id="2579147"/>
    <lineage>
        <taxon>Bacteria</taxon>
        <taxon>Pseudomonadati</taxon>
        <taxon>Pseudomonadota</taxon>
        <taxon>Alphaproteobacteria</taxon>
        <taxon>Hyphomicrobiales</taxon>
        <taxon>Xanthobacteraceae</taxon>
        <taxon>Ancylobacter</taxon>
    </lineage>
</organism>
<keyword evidence="3" id="KW-0812">Transmembrane</keyword>
<dbReference type="Gene3D" id="3.30.70.270">
    <property type="match status" value="1"/>
</dbReference>
<dbReference type="NCBIfam" id="TIGR00254">
    <property type="entry name" value="GGDEF"/>
    <property type="match status" value="1"/>
</dbReference>
<feature type="transmembrane region" description="Helical" evidence="3">
    <location>
        <begin position="117"/>
        <end position="139"/>
    </location>
</feature>
<dbReference type="SUPFAM" id="SSF55073">
    <property type="entry name" value="Nucleotide cyclase"/>
    <property type="match status" value="1"/>
</dbReference>